<feature type="domain" description="ABC transporter" evidence="10">
    <location>
        <begin position="183"/>
        <end position="432"/>
    </location>
</feature>
<comment type="subcellular location">
    <subcellularLocation>
        <location evidence="1">Membrane</location>
        <topology evidence="1">Multi-pass membrane protein</topology>
    </subcellularLocation>
</comment>
<feature type="transmembrane region" description="Helical" evidence="9">
    <location>
        <begin position="575"/>
        <end position="596"/>
    </location>
</feature>
<dbReference type="Pfam" id="PF06422">
    <property type="entry name" value="PDR_CDR"/>
    <property type="match status" value="1"/>
</dbReference>
<dbReference type="InterPro" id="IPR010929">
    <property type="entry name" value="PDR_CDR_ABC"/>
</dbReference>
<dbReference type="GO" id="GO:0016020">
    <property type="term" value="C:membrane"/>
    <property type="evidence" value="ECO:0007669"/>
    <property type="project" value="UniProtKB-SubCell"/>
</dbReference>
<dbReference type="InterPro" id="IPR029481">
    <property type="entry name" value="ABC_trans_N"/>
</dbReference>
<reference evidence="11" key="1">
    <citation type="journal article" date="2021" name="Open Biol.">
        <title>Shared evolutionary footprints suggest mitochondrial oxidative damage underlies multiple complex I losses in fungi.</title>
        <authorList>
            <person name="Schikora-Tamarit M.A."/>
            <person name="Marcet-Houben M."/>
            <person name="Nosek J."/>
            <person name="Gabaldon T."/>
        </authorList>
    </citation>
    <scope>NUCLEOTIDE SEQUENCE</scope>
    <source>
        <strain evidence="11">CBS2887</strain>
    </source>
</reference>
<dbReference type="InterPro" id="IPR013525">
    <property type="entry name" value="ABC2_TM"/>
</dbReference>
<dbReference type="CDD" id="cd03233">
    <property type="entry name" value="ABCG_PDR_domain1"/>
    <property type="match status" value="1"/>
</dbReference>
<evidence type="ECO:0000256" key="4">
    <source>
        <dbReference type="ARBA" id="ARBA00022737"/>
    </source>
</evidence>
<evidence type="ECO:0000256" key="6">
    <source>
        <dbReference type="ARBA" id="ARBA00022840"/>
    </source>
</evidence>
<reference evidence="11" key="2">
    <citation type="submission" date="2021-01" db="EMBL/GenBank/DDBJ databases">
        <authorList>
            <person name="Schikora-Tamarit M.A."/>
        </authorList>
    </citation>
    <scope>NUCLEOTIDE SEQUENCE</scope>
    <source>
        <strain evidence="11">CBS2887</strain>
    </source>
</reference>
<dbReference type="GO" id="GO:0016887">
    <property type="term" value="F:ATP hydrolysis activity"/>
    <property type="evidence" value="ECO:0007669"/>
    <property type="project" value="InterPro"/>
</dbReference>
<dbReference type="Proteomes" id="UP000774326">
    <property type="component" value="Unassembled WGS sequence"/>
</dbReference>
<evidence type="ECO:0000256" key="1">
    <source>
        <dbReference type="ARBA" id="ARBA00004141"/>
    </source>
</evidence>
<evidence type="ECO:0000256" key="2">
    <source>
        <dbReference type="ARBA" id="ARBA00022448"/>
    </source>
</evidence>
<dbReference type="Pfam" id="PF00005">
    <property type="entry name" value="ABC_tran"/>
    <property type="match status" value="1"/>
</dbReference>
<evidence type="ECO:0000259" key="10">
    <source>
        <dbReference type="PROSITE" id="PS50893"/>
    </source>
</evidence>
<keyword evidence="5" id="KW-0547">Nucleotide-binding</keyword>
<keyword evidence="3 9" id="KW-0812">Transmembrane</keyword>
<feature type="transmembrane region" description="Helical" evidence="9">
    <location>
        <begin position="789"/>
        <end position="810"/>
    </location>
</feature>
<evidence type="ECO:0000313" key="11">
    <source>
        <dbReference type="EMBL" id="KAH3672645.1"/>
    </source>
</evidence>
<dbReference type="Pfam" id="PF14510">
    <property type="entry name" value="ABC_trans_N"/>
    <property type="match status" value="1"/>
</dbReference>
<accession>A0A9P8PJ97</accession>
<sequence>MKNPESLRVYIIQTHHILAITFQVITAYLYSSPPMSASLKNVQQREDEVSPVLDFYKSEVTAEDDFQHEQEELVRIITRASAYSPEDAPENVLERLSTLAKKLSLRSKDNEGHTEPINIMDIDPQDFDLHKILTSFLKSASSQGIHLRSTGVVMENVTTCGVDSEFSYAPTVRDLVMGPFDAIRSIGKKNHGTPEKKIVRDITGVVKPGEMCLVLGRPGSGCSTLLKTIAGEQDQFTSVEGKIEYDGIAQKEMMARYKSDVIYNGELDLHHPHLTVDQTLKFAIACKTPHTRVNNETREAYINANRDLLTTIFGLRHTLNTKVGNDYIRGVSGGERKRVSIAEALAAKGTVYCWDNATRGLDASTALEYAQAIRTMTSLNKSVAFITIYQAGESIYDCFDKVLVLYEGRQVYFGPGGDSAKQYFIDLGFVCPPRQATAEFLTAITDPKGRTARAGFEKRVPRNADEFEAAWKRSGQYKRLVAELSSYQTSTDIEKTRQIYDQSLSQEKRKPHSRYTIPYVTQLKLLTLRGVQRVTGDSAYNIIDSCAAVIQALITGSLYYNTPNTTAGAFSRGGIVFFCVLYYSLMGLAQMTSQFAERPILMKQSKSYSLYHPSAEVLAGVFTRFPFKFLSLFLFFLIMYFLSNLNRQAGKFFLNLLFLTLTSETITALFQAVASLCHDAAQANAIAGVLTMVLLIYTGFNIQLKSMHPWFKWLSYLNPVRWGYEAMLATEFQGRKMDCGNTLVPSGAGYADVSSVNQVCAFVGSETGQSWVSGDRYLSIQYDYLYSHIWRNFGILIAFFIFFIAVNCVAMEFKRSVKGGGDHLYFKRGASAAEHININEIAHQKKKLNNDHDLEAATEDLSNQNELNILSSADGK</sequence>
<feature type="transmembrane region" description="Helical" evidence="9">
    <location>
        <begin position="685"/>
        <end position="704"/>
    </location>
</feature>
<name>A0A9P8PJ97_WICPI</name>
<protein>
    <recommendedName>
        <fullName evidence="10">ABC transporter domain-containing protein</fullName>
    </recommendedName>
</protein>
<organism evidence="11 12">
    <name type="scientific">Wickerhamomyces pijperi</name>
    <name type="common">Yeast</name>
    <name type="synonym">Pichia pijperi</name>
    <dbReference type="NCBI Taxonomy" id="599730"/>
    <lineage>
        <taxon>Eukaryota</taxon>
        <taxon>Fungi</taxon>
        <taxon>Dikarya</taxon>
        <taxon>Ascomycota</taxon>
        <taxon>Saccharomycotina</taxon>
        <taxon>Saccharomycetes</taxon>
        <taxon>Phaffomycetales</taxon>
        <taxon>Wickerhamomycetaceae</taxon>
        <taxon>Wickerhamomyces</taxon>
    </lineage>
</organism>
<dbReference type="PROSITE" id="PS00211">
    <property type="entry name" value="ABC_TRANSPORTER_1"/>
    <property type="match status" value="1"/>
</dbReference>
<dbReference type="InterPro" id="IPR003593">
    <property type="entry name" value="AAA+_ATPase"/>
</dbReference>
<dbReference type="GO" id="GO:0005524">
    <property type="term" value="F:ATP binding"/>
    <property type="evidence" value="ECO:0007669"/>
    <property type="project" value="UniProtKB-KW"/>
</dbReference>
<evidence type="ECO:0000256" key="8">
    <source>
        <dbReference type="ARBA" id="ARBA00023136"/>
    </source>
</evidence>
<dbReference type="GO" id="GO:0140359">
    <property type="term" value="F:ABC-type transporter activity"/>
    <property type="evidence" value="ECO:0007669"/>
    <property type="project" value="InterPro"/>
</dbReference>
<keyword evidence="4" id="KW-0677">Repeat</keyword>
<dbReference type="Gene3D" id="3.40.50.300">
    <property type="entry name" value="P-loop containing nucleotide triphosphate hydrolases"/>
    <property type="match status" value="1"/>
</dbReference>
<evidence type="ECO:0000256" key="7">
    <source>
        <dbReference type="ARBA" id="ARBA00022989"/>
    </source>
</evidence>
<dbReference type="InterPro" id="IPR027417">
    <property type="entry name" value="P-loop_NTPase"/>
</dbReference>
<dbReference type="Pfam" id="PF01061">
    <property type="entry name" value="ABC2_membrane"/>
    <property type="match status" value="1"/>
</dbReference>
<keyword evidence="2" id="KW-0813">Transport</keyword>
<comment type="caution">
    <text evidence="11">The sequence shown here is derived from an EMBL/GenBank/DDBJ whole genome shotgun (WGS) entry which is preliminary data.</text>
</comment>
<gene>
    <name evidence="11" type="ORF">WICPIJ_010015</name>
</gene>
<dbReference type="InterPro" id="IPR017871">
    <property type="entry name" value="ABC_transporter-like_CS"/>
</dbReference>
<keyword evidence="6" id="KW-0067">ATP-binding</keyword>
<dbReference type="OrthoDB" id="245989at2759"/>
<dbReference type="EMBL" id="JAEUBG010005785">
    <property type="protein sequence ID" value="KAH3672645.1"/>
    <property type="molecule type" value="Genomic_DNA"/>
</dbReference>
<evidence type="ECO:0000256" key="9">
    <source>
        <dbReference type="SAM" id="Phobius"/>
    </source>
</evidence>
<feature type="transmembrane region" description="Helical" evidence="9">
    <location>
        <begin position="617"/>
        <end position="640"/>
    </location>
</feature>
<evidence type="ECO:0000313" key="12">
    <source>
        <dbReference type="Proteomes" id="UP000774326"/>
    </source>
</evidence>
<dbReference type="SMART" id="SM00382">
    <property type="entry name" value="AAA"/>
    <property type="match status" value="1"/>
</dbReference>
<proteinExistence type="predicted"/>
<keyword evidence="8 9" id="KW-0472">Membrane</keyword>
<dbReference type="PROSITE" id="PS50893">
    <property type="entry name" value="ABC_TRANSPORTER_2"/>
    <property type="match status" value="1"/>
</dbReference>
<feature type="non-terminal residue" evidence="11">
    <location>
        <position position="1"/>
    </location>
</feature>
<keyword evidence="12" id="KW-1185">Reference proteome</keyword>
<dbReference type="PANTHER" id="PTHR19241">
    <property type="entry name" value="ATP-BINDING CASSETTE TRANSPORTER"/>
    <property type="match status" value="1"/>
</dbReference>
<dbReference type="InterPro" id="IPR003439">
    <property type="entry name" value="ABC_transporter-like_ATP-bd"/>
</dbReference>
<dbReference type="InterPro" id="IPR034001">
    <property type="entry name" value="ABCG_PDR_1"/>
</dbReference>
<evidence type="ECO:0000256" key="5">
    <source>
        <dbReference type="ARBA" id="ARBA00022741"/>
    </source>
</evidence>
<evidence type="ECO:0000256" key="3">
    <source>
        <dbReference type="ARBA" id="ARBA00022692"/>
    </source>
</evidence>
<keyword evidence="7 9" id="KW-1133">Transmembrane helix</keyword>
<dbReference type="SUPFAM" id="SSF52540">
    <property type="entry name" value="P-loop containing nucleoside triphosphate hydrolases"/>
    <property type="match status" value="1"/>
</dbReference>
<dbReference type="AlphaFoldDB" id="A0A9P8PJ97"/>
<feature type="transmembrane region" description="Helical" evidence="9">
    <location>
        <begin position="652"/>
        <end position="673"/>
    </location>
</feature>